<dbReference type="SMART" id="SM00490">
    <property type="entry name" value="HELICc"/>
    <property type="match status" value="1"/>
</dbReference>
<evidence type="ECO:0000256" key="5">
    <source>
        <dbReference type="ARBA" id="ARBA00022771"/>
    </source>
</evidence>
<dbReference type="GO" id="GO:0009411">
    <property type="term" value="P:response to UV"/>
    <property type="evidence" value="ECO:0007669"/>
    <property type="project" value="EnsemblFungi"/>
</dbReference>
<reference evidence="15 16" key="1">
    <citation type="submission" date="2015-03" db="EMBL/GenBank/DDBJ databases">
        <authorList>
            <person name="Radwan O."/>
            <person name="Al-Naeli F.A."/>
            <person name="Rendon G.A."/>
            <person name="Fields C."/>
        </authorList>
    </citation>
    <scope>NUCLEOTIDE SEQUENCE [LARGE SCALE GENOMIC DNA]</scope>
    <source>
        <strain evidence="15">CR-DP1</strain>
    </source>
</reference>
<dbReference type="InterPro" id="IPR049730">
    <property type="entry name" value="SNF2/RAD54-like_C"/>
</dbReference>
<dbReference type="InterPro" id="IPR001650">
    <property type="entry name" value="Helicase_C-like"/>
</dbReference>
<accession>A0A0F4ZB95</accession>
<dbReference type="PANTHER" id="PTHR45626:SF12">
    <property type="entry name" value="DNA REPAIR PROTEIN RAD16"/>
    <property type="match status" value="1"/>
</dbReference>
<evidence type="ECO:0000256" key="2">
    <source>
        <dbReference type="ARBA" id="ARBA00007025"/>
    </source>
</evidence>
<dbReference type="PROSITE" id="PS50089">
    <property type="entry name" value="ZF_RING_2"/>
    <property type="match status" value="1"/>
</dbReference>
<evidence type="ECO:0000256" key="10">
    <source>
        <dbReference type="PROSITE-ProRule" id="PRU00175"/>
    </source>
</evidence>
<comment type="similarity">
    <text evidence="2">Belongs to the SNF2/RAD54 helicase family.</text>
</comment>
<dbReference type="PROSITE" id="PS00518">
    <property type="entry name" value="ZF_RING_1"/>
    <property type="match status" value="1"/>
</dbReference>
<dbReference type="PANTHER" id="PTHR45626">
    <property type="entry name" value="TRANSCRIPTION TERMINATION FACTOR 2-RELATED"/>
    <property type="match status" value="1"/>
</dbReference>
<dbReference type="GO" id="GO:0070911">
    <property type="term" value="P:global genome nucleotide-excision repair"/>
    <property type="evidence" value="ECO:0007669"/>
    <property type="project" value="EnsemblFungi"/>
</dbReference>
<dbReference type="PROSITE" id="PS51192">
    <property type="entry name" value="HELICASE_ATP_BIND_1"/>
    <property type="match status" value="1"/>
</dbReference>
<evidence type="ECO:0000313" key="15">
    <source>
        <dbReference type="EMBL" id="KKA27794.1"/>
    </source>
</evidence>
<feature type="compositionally biased region" description="Acidic residues" evidence="11">
    <location>
        <begin position="53"/>
        <end position="96"/>
    </location>
</feature>
<evidence type="ECO:0008006" key="17">
    <source>
        <dbReference type="Google" id="ProtNLM"/>
    </source>
</evidence>
<dbReference type="Pfam" id="PF00176">
    <property type="entry name" value="SNF2-rel_dom"/>
    <property type="match status" value="1"/>
</dbReference>
<evidence type="ECO:0000256" key="9">
    <source>
        <dbReference type="ARBA" id="ARBA00022840"/>
    </source>
</evidence>
<evidence type="ECO:0000256" key="4">
    <source>
        <dbReference type="ARBA" id="ARBA00022741"/>
    </source>
</evidence>
<dbReference type="GO" id="GO:0006511">
    <property type="term" value="P:ubiquitin-dependent protein catabolic process"/>
    <property type="evidence" value="ECO:0007669"/>
    <property type="project" value="EnsemblFungi"/>
</dbReference>
<feature type="compositionally biased region" description="Basic and acidic residues" evidence="11">
    <location>
        <begin position="12"/>
        <end position="21"/>
    </location>
</feature>
<dbReference type="GO" id="GO:0000113">
    <property type="term" value="C:nucleotide-excision repair factor 4 complex"/>
    <property type="evidence" value="ECO:0007669"/>
    <property type="project" value="EnsemblFungi"/>
</dbReference>
<dbReference type="OrthoDB" id="448448at2759"/>
<feature type="domain" description="Helicase ATP-binding" evidence="13">
    <location>
        <begin position="174"/>
        <end position="356"/>
    </location>
</feature>
<feature type="region of interest" description="Disordered" evidence="11">
    <location>
        <begin position="1"/>
        <end position="109"/>
    </location>
</feature>
<dbReference type="GO" id="GO:0008270">
    <property type="term" value="F:zinc ion binding"/>
    <property type="evidence" value="ECO:0007669"/>
    <property type="project" value="UniProtKB-KW"/>
</dbReference>
<evidence type="ECO:0000259" key="12">
    <source>
        <dbReference type="PROSITE" id="PS50089"/>
    </source>
</evidence>
<gene>
    <name evidence="15" type="ORF">TD95_003566</name>
</gene>
<dbReference type="GO" id="GO:0016787">
    <property type="term" value="F:hydrolase activity"/>
    <property type="evidence" value="ECO:0007669"/>
    <property type="project" value="UniProtKB-KW"/>
</dbReference>
<comment type="caution">
    <text evidence="15">The sequence shown here is derived from an EMBL/GenBank/DDBJ whole genome shotgun (WGS) entry which is preliminary data.</text>
</comment>
<organism evidence="15 16">
    <name type="scientific">Thielaviopsis punctulata</name>
    <dbReference type="NCBI Taxonomy" id="72032"/>
    <lineage>
        <taxon>Eukaryota</taxon>
        <taxon>Fungi</taxon>
        <taxon>Dikarya</taxon>
        <taxon>Ascomycota</taxon>
        <taxon>Pezizomycotina</taxon>
        <taxon>Sordariomycetes</taxon>
        <taxon>Hypocreomycetidae</taxon>
        <taxon>Microascales</taxon>
        <taxon>Ceratocystidaceae</taxon>
        <taxon>Thielaviopsis</taxon>
    </lineage>
</organism>
<protein>
    <recommendedName>
        <fullName evidence="17">DNA repair protein RAD16</fullName>
    </recommendedName>
</protein>
<dbReference type="InterPro" id="IPR000330">
    <property type="entry name" value="SNF2_N"/>
</dbReference>
<dbReference type="CDD" id="cd18008">
    <property type="entry name" value="DEXDc_SHPRH-like"/>
    <property type="match status" value="1"/>
</dbReference>
<evidence type="ECO:0000256" key="1">
    <source>
        <dbReference type="ARBA" id="ARBA00004123"/>
    </source>
</evidence>
<evidence type="ECO:0000256" key="8">
    <source>
        <dbReference type="ARBA" id="ARBA00022833"/>
    </source>
</evidence>
<sequence length="769" mass="88424">MAKRSPSFGEISEAKRMRRDWNSVMLSDIAPEVKSDKISVEIPAADQPREALEETQESEEEETEESEEEGAEEAEEEEAEEQENHEEEDEYQEQEEVEQHWASNNHRHTARFRMARASRDTMYRKLNIQHPKLRTMWNKLEKMPVIELKEAPQPPGISRLLKPFQRQGLHWMKEMEKTKWKGGLLGDEMGLGKTIQAVSLIMSDFPSNKPSLVLVPPVALMQWVSEIESYTNGKLRTFVYHNSRAEARNATVESLRGYDVIMMSYNSLESMYRRQVSGTKRKLKKNEEPETTPSPIHQIDFHRVILDEAHEIKTRTTSTAKACFALKTTYRWCLSGTPLQNRIGELFSLLRFINVEPFASYFCIDCNCESLEWSMDSAKRCTKCSCRSMAHVSIFNQELLNPIQKHGNEGPGEEAFRKLGILTERLMLRRQKKDHMDAMELPVKEMRVSREFFGAAEQDLANSIMNNSQRKFDTYVSRGVLLNNYANIFGLIMQMRQVADHPDLILRRKGGTAEDGMIECAICEQPAEDAIRSDCNHHYCRSCVTDLVTSSPECQCVRCHIPLAIDLEQEGIVQDPALLKNSSIVNRISMENWTSSTKIEMLLHELYMLRSDSQTVKVIIFSQFTSMLQLVEWRLRHAGFTTVMLDGSMTPAQRAASIKHFMENVDVECFLVSLKAGGVALNLTEASRVFLIEPWWNPAVEWQSADRCHRIGQCRPCTITNLVIEDSVESRMVMLQEKKARMIRSTINHDKEAMQALTPQDLMFLFRGN</sequence>
<keyword evidence="5 10" id="KW-0863">Zinc-finger</keyword>
<keyword evidence="7" id="KW-0347">Helicase</keyword>
<dbReference type="InterPro" id="IPR027417">
    <property type="entry name" value="P-loop_NTPase"/>
</dbReference>
<dbReference type="InterPro" id="IPR038718">
    <property type="entry name" value="SNF2-like_sf"/>
</dbReference>
<dbReference type="SUPFAM" id="SSF57850">
    <property type="entry name" value="RING/U-box"/>
    <property type="match status" value="1"/>
</dbReference>
<dbReference type="CDD" id="cd18793">
    <property type="entry name" value="SF2_C_SNF"/>
    <property type="match status" value="1"/>
</dbReference>
<evidence type="ECO:0000259" key="13">
    <source>
        <dbReference type="PROSITE" id="PS51192"/>
    </source>
</evidence>
<dbReference type="Gene3D" id="3.40.50.10810">
    <property type="entry name" value="Tandem AAA-ATPase domain"/>
    <property type="match status" value="1"/>
</dbReference>
<dbReference type="PROSITE" id="PS00690">
    <property type="entry name" value="DEAH_ATP_HELICASE"/>
    <property type="match status" value="1"/>
</dbReference>
<comment type="subcellular location">
    <subcellularLocation>
        <location evidence="1">Nucleus</location>
    </subcellularLocation>
</comment>
<dbReference type="Gene3D" id="3.40.50.300">
    <property type="entry name" value="P-loop containing nucleotide triphosphate hydrolases"/>
    <property type="match status" value="1"/>
</dbReference>
<evidence type="ECO:0000256" key="6">
    <source>
        <dbReference type="ARBA" id="ARBA00022801"/>
    </source>
</evidence>
<dbReference type="GO" id="GO:0008104">
    <property type="term" value="P:intracellular protein localization"/>
    <property type="evidence" value="ECO:0007669"/>
    <property type="project" value="EnsemblFungi"/>
</dbReference>
<dbReference type="InterPro" id="IPR013083">
    <property type="entry name" value="Znf_RING/FYVE/PHD"/>
</dbReference>
<evidence type="ECO:0000259" key="14">
    <source>
        <dbReference type="PROSITE" id="PS51194"/>
    </source>
</evidence>
<dbReference type="Proteomes" id="UP000033483">
    <property type="component" value="Unassembled WGS sequence"/>
</dbReference>
<dbReference type="InterPro" id="IPR050628">
    <property type="entry name" value="SNF2_RAD54_helicase_TF"/>
</dbReference>
<dbReference type="SMART" id="SM00184">
    <property type="entry name" value="RING"/>
    <property type="match status" value="1"/>
</dbReference>
<keyword evidence="4" id="KW-0547">Nucleotide-binding</keyword>
<evidence type="ECO:0000313" key="16">
    <source>
        <dbReference type="Proteomes" id="UP000033483"/>
    </source>
</evidence>
<proteinExistence type="inferred from homology"/>
<dbReference type="GO" id="GO:0004386">
    <property type="term" value="F:helicase activity"/>
    <property type="evidence" value="ECO:0007669"/>
    <property type="project" value="UniProtKB-KW"/>
</dbReference>
<keyword evidence="9" id="KW-0067">ATP-binding</keyword>
<dbReference type="PROSITE" id="PS51194">
    <property type="entry name" value="HELICASE_CTER"/>
    <property type="match status" value="1"/>
</dbReference>
<keyword evidence="3" id="KW-0479">Metal-binding</keyword>
<dbReference type="InterPro" id="IPR002464">
    <property type="entry name" value="DNA/RNA_helicase_DEAH_CS"/>
</dbReference>
<dbReference type="SMART" id="SM00487">
    <property type="entry name" value="DEXDc"/>
    <property type="match status" value="1"/>
</dbReference>
<dbReference type="EMBL" id="LAEV01001568">
    <property type="protein sequence ID" value="KKA27794.1"/>
    <property type="molecule type" value="Genomic_DNA"/>
</dbReference>
<dbReference type="GO" id="GO:0031463">
    <property type="term" value="C:Cul3-RING ubiquitin ligase complex"/>
    <property type="evidence" value="ECO:0007669"/>
    <property type="project" value="EnsemblFungi"/>
</dbReference>
<dbReference type="Pfam" id="PF00271">
    <property type="entry name" value="Helicase_C"/>
    <property type="match status" value="1"/>
</dbReference>
<name>A0A0F4ZB95_9PEZI</name>
<dbReference type="GO" id="GO:0004842">
    <property type="term" value="F:ubiquitin-protein transferase activity"/>
    <property type="evidence" value="ECO:0007669"/>
    <property type="project" value="EnsemblFungi"/>
</dbReference>
<feature type="domain" description="Helicase C-terminal" evidence="14">
    <location>
        <begin position="601"/>
        <end position="758"/>
    </location>
</feature>
<keyword evidence="6" id="KW-0378">Hydrolase</keyword>
<dbReference type="GO" id="GO:0000715">
    <property type="term" value="P:nucleotide-excision repair, DNA damage recognition"/>
    <property type="evidence" value="ECO:0007669"/>
    <property type="project" value="EnsemblFungi"/>
</dbReference>
<evidence type="ECO:0000256" key="11">
    <source>
        <dbReference type="SAM" id="MobiDB-lite"/>
    </source>
</evidence>
<evidence type="ECO:0000256" key="7">
    <source>
        <dbReference type="ARBA" id="ARBA00022806"/>
    </source>
</evidence>
<evidence type="ECO:0000256" key="3">
    <source>
        <dbReference type="ARBA" id="ARBA00022723"/>
    </source>
</evidence>
<keyword evidence="16" id="KW-1185">Reference proteome</keyword>
<dbReference type="GO" id="GO:0008094">
    <property type="term" value="F:ATP-dependent activity, acting on DNA"/>
    <property type="evidence" value="ECO:0007669"/>
    <property type="project" value="EnsemblFungi"/>
</dbReference>
<dbReference type="InterPro" id="IPR017907">
    <property type="entry name" value="Znf_RING_CS"/>
</dbReference>
<feature type="domain" description="RING-type" evidence="12">
    <location>
        <begin position="520"/>
        <end position="560"/>
    </location>
</feature>
<dbReference type="GO" id="GO:0005524">
    <property type="term" value="F:ATP binding"/>
    <property type="evidence" value="ECO:0007669"/>
    <property type="project" value="UniProtKB-KW"/>
</dbReference>
<dbReference type="InterPro" id="IPR014001">
    <property type="entry name" value="Helicase_ATP-bd"/>
</dbReference>
<dbReference type="AlphaFoldDB" id="A0A0F4ZB95"/>
<keyword evidence="8" id="KW-0862">Zinc</keyword>
<dbReference type="SUPFAM" id="SSF52540">
    <property type="entry name" value="P-loop containing nucleoside triphosphate hydrolases"/>
    <property type="match status" value="2"/>
</dbReference>
<dbReference type="Gene3D" id="3.30.40.10">
    <property type="entry name" value="Zinc/RING finger domain, C3HC4 (zinc finger)"/>
    <property type="match status" value="1"/>
</dbReference>
<dbReference type="InterPro" id="IPR001841">
    <property type="entry name" value="Znf_RING"/>
</dbReference>